<name>A0A8I1WBN1_PLESH</name>
<sequence length="90" mass="10375">MAVAASNLMSLVVPININPPWCGFFYGIFMTKKRYIARIGFELPNQPRWVEQGQSCELTDLEAEHLLRIGYIKALTSKEKPRRREEVVHA</sequence>
<dbReference type="Proteomes" id="UP000664658">
    <property type="component" value="Unassembled WGS sequence"/>
</dbReference>
<reference evidence="1" key="1">
    <citation type="submission" date="2021-03" db="EMBL/GenBank/DDBJ databases">
        <title>Plesiomonas shigelloides zfcc0051, isolated from zebrafish feces.</title>
        <authorList>
            <person name="Vanderhoek Z."/>
            <person name="Gaulke C."/>
        </authorList>
    </citation>
    <scope>NUCLEOTIDE SEQUENCE</scope>
    <source>
        <strain evidence="1">Zfcc0051</strain>
    </source>
</reference>
<gene>
    <name evidence="1" type="ORF">J2R62_14405</name>
</gene>
<evidence type="ECO:0000313" key="2">
    <source>
        <dbReference type="Proteomes" id="UP000664658"/>
    </source>
</evidence>
<accession>A0A8I1WBN1</accession>
<protein>
    <submittedName>
        <fullName evidence="1">Uncharacterized protein</fullName>
    </submittedName>
</protein>
<dbReference type="EMBL" id="JAFNAA010000018">
    <property type="protein sequence ID" value="MBO1109384.1"/>
    <property type="molecule type" value="Genomic_DNA"/>
</dbReference>
<proteinExistence type="predicted"/>
<organism evidence="1 2">
    <name type="scientific">Plesiomonas shigelloides</name>
    <name type="common">Aeromonas shigelloides</name>
    <dbReference type="NCBI Taxonomy" id="703"/>
    <lineage>
        <taxon>Bacteria</taxon>
        <taxon>Pseudomonadati</taxon>
        <taxon>Pseudomonadota</taxon>
        <taxon>Gammaproteobacteria</taxon>
        <taxon>Enterobacterales</taxon>
        <taxon>Enterobacteriaceae</taxon>
        <taxon>Plesiomonas</taxon>
    </lineage>
</organism>
<comment type="caution">
    <text evidence="1">The sequence shown here is derived from an EMBL/GenBank/DDBJ whole genome shotgun (WGS) entry which is preliminary data.</text>
</comment>
<dbReference type="AlphaFoldDB" id="A0A8I1WBN1"/>
<evidence type="ECO:0000313" key="1">
    <source>
        <dbReference type="EMBL" id="MBO1109384.1"/>
    </source>
</evidence>